<evidence type="ECO:0000313" key="4">
    <source>
        <dbReference type="Proteomes" id="UP000825890"/>
    </source>
</evidence>
<comment type="caution">
    <text evidence="3">The sequence shown here is derived from an EMBL/GenBank/DDBJ whole genome shotgun (WGS) entry which is preliminary data.</text>
</comment>
<dbReference type="GO" id="GO:0005634">
    <property type="term" value="C:nucleus"/>
    <property type="evidence" value="ECO:0007669"/>
    <property type="project" value="UniProtKB-SubCell"/>
</dbReference>
<dbReference type="EMBL" id="BOLY01000002">
    <property type="protein sequence ID" value="GIZ38864.1"/>
    <property type="molecule type" value="Genomic_DNA"/>
</dbReference>
<dbReference type="GO" id="GO:0045944">
    <property type="term" value="P:positive regulation of transcription by RNA polymerase II"/>
    <property type="evidence" value="ECO:0007669"/>
    <property type="project" value="TreeGrafter"/>
</dbReference>
<keyword evidence="2" id="KW-0539">Nucleus</keyword>
<sequence>MVPASLVKRVRIRKPRGRGLRTRTGVSADFCTSPSGVHLRIVANDSWDSVPSIVHDPEGGLDFASPASTGTGSTAPPIGVATARWFEMLAQDANLTDQSFPLSVTPNVEEDASGLHFPYVGESGSTSNSSLAALENCRSTFDLTKSLALDETPWRTSEPITVGQYEAHLFAEFTVNISQWIDLLDPYKHFASLVPRIALRNLGLLSAILALSARHMSVSLRRTIAEKAHARDQALKYYYESLHSLRTDMQHTSFQFSEELLATTLIISAFEMLDGSPQDWQRHLEGVFGIQRSQVIHGDSGGVKGAVWWAWLCQDIWAAFRGKRKVFTFWRPTITLPKLNSHQLAARSVVLLGQVLNYCAMEDHCTDLPLAISNMLEEARNLTYLLDEWESCITPEFAPLPCLERAENSVFKPIWIHPPMFACAMQAYHLSRLLIALHRPALGGFCERDERQAVLNKHVSKICGISLTLSDYGSSIMASMCLFIAGRCATGRDARDEIVTLLEECRKRTGWPVKPLSEELIVYWAELNAM</sequence>
<comment type="subcellular location">
    <subcellularLocation>
        <location evidence="1">Nucleus</location>
    </subcellularLocation>
</comment>
<accession>A0A9P3FDJ5</accession>
<dbReference type="RefSeq" id="XP_044653351.1">
    <property type="nucleotide sequence ID" value="XM_044797416.1"/>
</dbReference>
<dbReference type="InterPro" id="IPR021858">
    <property type="entry name" value="Fun_TF"/>
</dbReference>
<dbReference type="GO" id="GO:0003700">
    <property type="term" value="F:DNA-binding transcription factor activity"/>
    <property type="evidence" value="ECO:0007669"/>
    <property type="project" value="TreeGrafter"/>
</dbReference>
<proteinExistence type="predicted"/>
<dbReference type="Pfam" id="PF11951">
    <property type="entry name" value="Fungal_trans_2"/>
    <property type="match status" value="1"/>
</dbReference>
<protein>
    <recommendedName>
        <fullName evidence="5">Fungal-specific transcription factor domain-containing protein</fullName>
    </recommendedName>
</protein>
<reference evidence="3 4" key="1">
    <citation type="submission" date="2021-01" db="EMBL/GenBank/DDBJ databases">
        <title>Cercospora kikuchii MAFF 305040 whole genome shotgun sequence.</title>
        <authorList>
            <person name="Kashiwa T."/>
            <person name="Suzuki T."/>
        </authorList>
    </citation>
    <scope>NUCLEOTIDE SEQUENCE [LARGE SCALE GENOMIC DNA]</scope>
    <source>
        <strain evidence="3 4">MAFF 305040</strain>
    </source>
</reference>
<dbReference type="Proteomes" id="UP000825890">
    <property type="component" value="Unassembled WGS sequence"/>
</dbReference>
<keyword evidence="4" id="KW-1185">Reference proteome</keyword>
<dbReference type="GO" id="GO:0000976">
    <property type="term" value="F:transcription cis-regulatory region binding"/>
    <property type="evidence" value="ECO:0007669"/>
    <property type="project" value="TreeGrafter"/>
</dbReference>
<evidence type="ECO:0000256" key="2">
    <source>
        <dbReference type="ARBA" id="ARBA00023242"/>
    </source>
</evidence>
<evidence type="ECO:0008006" key="5">
    <source>
        <dbReference type="Google" id="ProtNLM"/>
    </source>
</evidence>
<gene>
    <name evidence="3" type="ORF">CKM354_000226300</name>
</gene>
<organism evidence="3 4">
    <name type="scientific">Cercospora kikuchii</name>
    <dbReference type="NCBI Taxonomy" id="84275"/>
    <lineage>
        <taxon>Eukaryota</taxon>
        <taxon>Fungi</taxon>
        <taxon>Dikarya</taxon>
        <taxon>Ascomycota</taxon>
        <taxon>Pezizomycotina</taxon>
        <taxon>Dothideomycetes</taxon>
        <taxon>Dothideomycetidae</taxon>
        <taxon>Mycosphaerellales</taxon>
        <taxon>Mycosphaerellaceae</taxon>
        <taxon>Cercospora</taxon>
    </lineage>
</organism>
<evidence type="ECO:0000256" key="1">
    <source>
        <dbReference type="ARBA" id="ARBA00004123"/>
    </source>
</evidence>
<dbReference type="PANTHER" id="PTHR37534:SF3">
    <property type="entry name" value="ZN(II)2CYS6 TRANSCRIPTION FACTOR (EUROFUNG)"/>
    <property type="match status" value="1"/>
</dbReference>
<dbReference type="GeneID" id="68287838"/>
<name>A0A9P3FDJ5_9PEZI</name>
<dbReference type="OrthoDB" id="5319341at2759"/>
<dbReference type="PANTHER" id="PTHR37534">
    <property type="entry name" value="TRANSCRIPTIONAL ACTIVATOR PROTEIN UGA3"/>
    <property type="match status" value="1"/>
</dbReference>
<evidence type="ECO:0000313" key="3">
    <source>
        <dbReference type="EMBL" id="GIZ38864.1"/>
    </source>
</evidence>
<dbReference type="AlphaFoldDB" id="A0A9P3FDJ5"/>